<dbReference type="OrthoDB" id="6505582at2"/>
<dbReference type="RefSeq" id="WP_072307924.1">
    <property type="nucleotide sequence ID" value="NZ_FMIQ01000020.1"/>
</dbReference>
<evidence type="ECO:0000313" key="3">
    <source>
        <dbReference type="Proteomes" id="UP000094844"/>
    </source>
</evidence>
<feature type="signal peptide" evidence="1">
    <location>
        <begin position="1"/>
        <end position="25"/>
    </location>
</feature>
<name>A0A1C6YXV3_HAFAL</name>
<dbReference type="EMBL" id="FMIQ01000020">
    <property type="protein sequence ID" value="SCM51700.1"/>
    <property type="molecule type" value="Genomic_DNA"/>
</dbReference>
<evidence type="ECO:0000313" key="2">
    <source>
        <dbReference type="EMBL" id="SCM51700.1"/>
    </source>
</evidence>
<sequence>MVNKKNLFKSALGVLVATYTIFSAASDSSDPQFLDYQTAVSSGPFSKKVQLNSEQRTYSLNWKESIQSELNKQVNFSGHYRLFTAVGGKGKECSNEAWVCGWVIDKITGRIVSALPSDNDGSNVYASVGDNGTPVGYPFEVDAYKDSSMIVITGQAIPLDKRANDNPVCKSVVYKFKDNEFVKLIESEDGCNID</sequence>
<dbReference type="Proteomes" id="UP000094844">
    <property type="component" value="Unassembled WGS sequence"/>
</dbReference>
<keyword evidence="1" id="KW-0732">Signal</keyword>
<feature type="chain" id="PRO_5008751773" evidence="1">
    <location>
        <begin position="26"/>
        <end position="194"/>
    </location>
</feature>
<gene>
    <name evidence="2" type="ORF">BN1044_01168</name>
</gene>
<reference evidence="2 3" key="1">
    <citation type="submission" date="2016-09" db="EMBL/GenBank/DDBJ databases">
        <authorList>
            <person name="Capua I."/>
            <person name="De Benedictis P."/>
            <person name="Joannis T."/>
            <person name="Lombin L.H."/>
            <person name="Cattoli G."/>
        </authorList>
    </citation>
    <scope>NUCLEOTIDE SEQUENCE [LARGE SCALE GENOMIC DNA]</scope>
    <source>
        <strain evidence="2 3">GB001</strain>
    </source>
</reference>
<organism evidence="2 3">
    <name type="scientific">Hafnia alvei</name>
    <dbReference type="NCBI Taxonomy" id="569"/>
    <lineage>
        <taxon>Bacteria</taxon>
        <taxon>Pseudomonadati</taxon>
        <taxon>Pseudomonadota</taxon>
        <taxon>Gammaproteobacteria</taxon>
        <taxon>Enterobacterales</taxon>
        <taxon>Hafniaceae</taxon>
        <taxon>Hafnia</taxon>
    </lineage>
</organism>
<dbReference type="AlphaFoldDB" id="A0A1C6YXV3"/>
<proteinExistence type="predicted"/>
<protein>
    <submittedName>
        <fullName evidence="2">Uncharacterized protein</fullName>
    </submittedName>
</protein>
<accession>A0A1C6YXV3</accession>
<evidence type="ECO:0000256" key="1">
    <source>
        <dbReference type="SAM" id="SignalP"/>
    </source>
</evidence>